<dbReference type="Proteomes" id="UP001223420">
    <property type="component" value="Unassembled WGS sequence"/>
</dbReference>
<accession>A0AAJ1WSK4</accession>
<feature type="region of interest" description="Disordered" evidence="1">
    <location>
        <begin position="1"/>
        <end position="20"/>
    </location>
</feature>
<comment type="caution">
    <text evidence="2">The sequence shown here is derived from an EMBL/GenBank/DDBJ whole genome shotgun (WGS) entry which is preliminary data.</text>
</comment>
<evidence type="ECO:0000313" key="3">
    <source>
        <dbReference type="Proteomes" id="UP001223420"/>
    </source>
</evidence>
<sequence length="72" mass="7721">MTNPGPHERQTHRSTRVDDTIDRRLGQHAVGLLQAARDSGDPNLIAQAEAMAMAVGFALASRLPAFDLTGKP</sequence>
<name>A0AAJ1WSK4_9HYPH</name>
<organism evidence="2 3">
    <name type="scientific">Methylobacterium brachiatum</name>
    <dbReference type="NCBI Taxonomy" id="269660"/>
    <lineage>
        <taxon>Bacteria</taxon>
        <taxon>Pseudomonadati</taxon>
        <taxon>Pseudomonadota</taxon>
        <taxon>Alphaproteobacteria</taxon>
        <taxon>Hyphomicrobiales</taxon>
        <taxon>Methylobacteriaceae</taxon>
        <taxon>Methylobacterium</taxon>
    </lineage>
</organism>
<dbReference type="EMBL" id="JAUSWL010000001">
    <property type="protein sequence ID" value="MDQ0541739.1"/>
    <property type="molecule type" value="Genomic_DNA"/>
</dbReference>
<evidence type="ECO:0000256" key="1">
    <source>
        <dbReference type="SAM" id="MobiDB-lite"/>
    </source>
</evidence>
<gene>
    <name evidence="2" type="ORF">QO001_000647</name>
</gene>
<protein>
    <submittedName>
        <fullName evidence="2">Uncharacterized protein</fullName>
    </submittedName>
</protein>
<dbReference type="RefSeq" id="WP_230364855.1">
    <property type="nucleotide sequence ID" value="NZ_JAJALK010000001.1"/>
</dbReference>
<reference evidence="2" key="1">
    <citation type="submission" date="2023-07" db="EMBL/GenBank/DDBJ databases">
        <title>Genomic Encyclopedia of Type Strains, Phase IV (KMG-IV): sequencing the most valuable type-strain genomes for metagenomic binning, comparative biology and taxonomic classification.</title>
        <authorList>
            <person name="Goeker M."/>
        </authorList>
    </citation>
    <scope>NUCLEOTIDE SEQUENCE</scope>
    <source>
        <strain evidence="2">DSM 19569</strain>
    </source>
</reference>
<dbReference type="AlphaFoldDB" id="A0AAJ1WSK4"/>
<proteinExistence type="predicted"/>
<evidence type="ECO:0000313" key="2">
    <source>
        <dbReference type="EMBL" id="MDQ0541739.1"/>
    </source>
</evidence>